<dbReference type="EMBL" id="BMAT01003100">
    <property type="protein sequence ID" value="GFS20275.1"/>
    <property type="molecule type" value="Genomic_DNA"/>
</dbReference>
<dbReference type="GO" id="GO:0002953">
    <property type="term" value="F:5'-deoxynucleotidase activity"/>
    <property type="evidence" value="ECO:0007669"/>
    <property type="project" value="UniProtKB-EC"/>
</dbReference>
<evidence type="ECO:0000256" key="6">
    <source>
        <dbReference type="ARBA" id="ARBA00009999"/>
    </source>
</evidence>
<dbReference type="InterPro" id="IPR003607">
    <property type="entry name" value="HD/PDEase_dom"/>
</dbReference>
<name>A0AAV4JDD5_9GAST</name>
<evidence type="ECO:0000256" key="4">
    <source>
        <dbReference type="ARBA" id="ARBA00001946"/>
    </source>
</evidence>
<comment type="similarity">
    <text evidence="6">Belongs to the HDDC2 family.</text>
</comment>
<feature type="domain" description="HD" evidence="15">
    <location>
        <begin position="37"/>
        <end position="140"/>
    </location>
</feature>
<comment type="function">
    <text evidence="5">Catalyzes the dephosphorylation of the nucleoside 5'-monophosphates deoxyadenosine monophosphate (dAMP), deoxycytidine monophosphate (dCMP), deoxyguanosine monophosphate (dGMP) and deoxythymidine monophosphate (dTMP).</text>
</comment>
<dbReference type="InterPro" id="IPR039356">
    <property type="entry name" value="YfbR/HDDC2"/>
</dbReference>
<evidence type="ECO:0000313" key="16">
    <source>
        <dbReference type="EMBL" id="GFS20275.1"/>
    </source>
</evidence>
<dbReference type="GO" id="GO:0046872">
    <property type="term" value="F:metal ion binding"/>
    <property type="evidence" value="ECO:0007669"/>
    <property type="project" value="UniProtKB-KW"/>
</dbReference>
<feature type="compositionally biased region" description="Low complexity" evidence="14">
    <location>
        <begin position="224"/>
        <end position="244"/>
    </location>
</feature>
<comment type="cofactor">
    <cofactor evidence="2">
        <name>Mn(2+)</name>
        <dbReference type="ChEBI" id="CHEBI:29035"/>
    </cofactor>
</comment>
<keyword evidence="11" id="KW-0378">Hydrolase</keyword>
<dbReference type="AlphaFoldDB" id="A0AAV4JDD5"/>
<protein>
    <recommendedName>
        <fullName evidence="9">5'-deoxynucleotidase HDDC2</fullName>
        <ecNumber evidence="8">3.1.3.89</ecNumber>
    </recommendedName>
    <alternativeName>
        <fullName evidence="13">HD domain-containing protein 2</fullName>
    </alternativeName>
</protein>
<dbReference type="PANTHER" id="PTHR11845:SF13">
    <property type="entry name" value="5'-DEOXYNUCLEOTIDASE HDDC2"/>
    <property type="match status" value="1"/>
</dbReference>
<gene>
    <name evidence="16" type="ORF">ElyMa_001566100</name>
</gene>
<evidence type="ECO:0000256" key="7">
    <source>
        <dbReference type="ARBA" id="ARBA00011738"/>
    </source>
</evidence>
<dbReference type="Pfam" id="PF13023">
    <property type="entry name" value="HD_3"/>
    <property type="match status" value="1"/>
</dbReference>
<dbReference type="SMART" id="SM00471">
    <property type="entry name" value="HDc"/>
    <property type="match status" value="1"/>
</dbReference>
<evidence type="ECO:0000256" key="1">
    <source>
        <dbReference type="ARBA" id="ARBA00001638"/>
    </source>
</evidence>
<reference evidence="16 17" key="1">
    <citation type="journal article" date="2021" name="Elife">
        <title>Chloroplast acquisition without the gene transfer in kleptoplastic sea slugs, Plakobranchus ocellatus.</title>
        <authorList>
            <person name="Maeda T."/>
            <person name="Takahashi S."/>
            <person name="Yoshida T."/>
            <person name="Shimamura S."/>
            <person name="Takaki Y."/>
            <person name="Nagai Y."/>
            <person name="Toyoda A."/>
            <person name="Suzuki Y."/>
            <person name="Arimoto A."/>
            <person name="Ishii H."/>
            <person name="Satoh N."/>
            <person name="Nishiyama T."/>
            <person name="Hasebe M."/>
            <person name="Maruyama T."/>
            <person name="Minagawa J."/>
            <person name="Obokata J."/>
            <person name="Shigenobu S."/>
        </authorList>
    </citation>
    <scope>NUCLEOTIDE SEQUENCE [LARGE SCALE GENOMIC DNA]</scope>
</reference>
<evidence type="ECO:0000256" key="9">
    <source>
        <dbReference type="ARBA" id="ARBA00015933"/>
    </source>
</evidence>
<evidence type="ECO:0000256" key="3">
    <source>
        <dbReference type="ARBA" id="ARBA00001941"/>
    </source>
</evidence>
<comment type="caution">
    <text evidence="16">The sequence shown here is derived from an EMBL/GenBank/DDBJ whole genome shotgun (WGS) entry which is preliminary data.</text>
</comment>
<dbReference type="FunFam" id="1.10.3210.10:FF:000011">
    <property type="entry name" value="HD domain-containing protein 2"/>
    <property type="match status" value="1"/>
</dbReference>
<evidence type="ECO:0000256" key="8">
    <source>
        <dbReference type="ARBA" id="ARBA00012964"/>
    </source>
</evidence>
<proteinExistence type="inferred from homology"/>
<keyword evidence="17" id="KW-1185">Reference proteome</keyword>
<dbReference type="GO" id="GO:0009159">
    <property type="term" value="P:deoxyribonucleoside monophosphate catabolic process"/>
    <property type="evidence" value="ECO:0007669"/>
    <property type="project" value="UniProtKB-ARBA"/>
</dbReference>
<dbReference type="CDD" id="cd00077">
    <property type="entry name" value="HDc"/>
    <property type="match status" value="1"/>
</dbReference>
<accession>A0AAV4JDD5</accession>
<keyword evidence="10" id="KW-0479">Metal-binding</keyword>
<dbReference type="EC" id="3.1.3.89" evidence="8"/>
<evidence type="ECO:0000256" key="10">
    <source>
        <dbReference type="ARBA" id="ARBA00022723"/>
    </source>
</evidence>
<feature type="region of interest" description="Disordered" evidence="14">
    <location>
        <begin position="224"/>
        <end position="263"/>
    </location>
</feature>
<evidence type="ECO:0000256" key="5">
    <source>
        <dbReference type="ARBA" id="ARBA00004074"/>
    </source>
</evidence>
<organism evidence="16 17">
    <name type="scientific">Elysia marginata</name>
    <dbReference type="NCBI Taxonomy" id="1093978"/>
    <lineage>
        <taxon>Eukaryota</taxon>
        <taxon>Metazoa</taxon>
        <taxon>Spiralia</taxon>
        <taxon>Lophotrochozoa</taxon>
        <taxon>Mollusca</taxon>
        <taxon>Gastropoda</taxon>
        <taxon>Heterobranchia</taxon>
        <taxon>Euthyneura</taxon>
        <taxon>Panpulmonata</taxon>
        <taxon>Sacoglossa</taxon>
        <taxon>Placobranchoidea</taxon>
        <taxon>Plakobranchidae</taxon>
        <taxon>Elysia</taxon>
    </lineage>
</organism>
<evidence type="ECO:0000256" key="2">
    <source>
        <dbReference type="ARBA" id="ARBA00001936"/>
    </source>
</evidence>
<evidence type="ECO:0000256" key="13">
    <source>
        <dbReference type="ARBA" id="ARBA00032735"/>
    </source>
</evidence>
<comment type="cofactor">
    <cofactor evidence="3">
        <name>Co(2+)</name>
        <dbReference type="ChEBI" id="CHEBI:48828"/>
    </cofactor>
</comment>
<dbReference type="InterPro" id="IPR006674">
    <property type="entry name" value="HD_domain"/>
</dbReference>
<comment type="catalytic activity">
    <reaction evidence="1">
        <text>a 2'-deoxyribonucleoside 5'-phosphate + H2O = a 2'-deoxyribonucleoside + phosphate</text>
        <dbReference type="Rhea" id="RHEA:36167"/>
        <dbReference type="ChEBI" id="CHEBI:15377"/>
        <dbReference type="ChEBI" id="CHEBI:18274"/>
        <dbReference type="ChEBI" id="CHEBI:43474"/>
        <dbReference type="ChEBI" id="CHEBI:65317"/>
        <dbReference type="EC" id="3.1.3.89"/>
    </reaction>
</comment>
<evidence type="ECO:0000256" key="12">
    <source>
        <dbReference type="ARBA" id="ARBA00022842"/>
    </source>
</evidence>
<dbReference type="PANTHER" id="PTHR11845">
    <property type="entry name" value="5'-DEOXYNUCLEOTIDASE HDDC2"/>
    <property type="match status" value="1"/>
</dbReference>
<evidence type="ECO:0000313" key="17">
    <source>
        <dbReference type="Proteomes" id="UP000762676"/>
    </source>
</evidence>
<sequence length="263" mass="29083">MTVEMPKFFEYMKFIGNLKKVERTGWVRHGVKHPESVAEHMYRMAMIAFALPSDSNLDRDKCMKIALVHDMAESIVGDITPSCGVSKTDKSKMEEDATHHIASFLPGHGAQEVLQLWREYEHQLSPEAMFVKDLDKFEMIFQALEYEKAERRGGDLEEFFVHTLEKHKFSSDIVKGWADQVISVRGSVKDSDWEAGLLDAKKTITSSLPSLPASSAVSPVVTTPSAVLSSSSSPSTTTTSSSLTRQLSPAKKLKVDAGGDSSL</sequence>
<evidence type="ECO:0000256" key="14">
    <source>
        <dbReference type="SAM" id="MobiDB-lite"/>
    </source>
</evidence>
<dbReference type="Gene3D" id="1.10.3210.10">
    <property type="entry name" value="Hypothetical protein af1432"/>
    <property type="match status" value="1"/>
</dbReference>
<evidence type="ECO:0000259" key="15">
    <source>
        <dbReference type="PROSITE" id="PS51831"/>
    </source>
</evidence>
<comment type="subunit">
    <text evidence="7">Homodimer.</text>
</comment>
<keyword evidence="12" id="KW-0460">Magnesium</keyword>
<dbReference type="Proteomes" id="UP000762676">
    <property type="component" value="Unassembled WGS sequence"/>
</dbReference>
<dbReference type="GO" id="GO:0005737">
    <property type="term" value="C:cytoplasm"/>
    <property type="evidence" value="ECO:0007669"/>
    <property type="project" value="TreeGrafter"/>
</dbReference>
<evidence type="ECO:0000256" key="11">
    <source>
        <dbReference type="ARBA" id="ARBA00022801"/>
    </source>
</evidence>
<comment type="cofactor">
    <cofactor evidence="4">
        <name>Mg(2+)</name>
        <dbReference type="ChEBI" id="CHEBI:18420"/>
    </cofactor>
</comment>
<dbReference type="PROSITE" id="PS51831">
    <property type="entry name" value="HD"/>
    <property type="match status" value="1"/>
</dbReference>
<dbReference type="SUPFAM" id="SSF109604">
    <property type="entry name" value="HD-domain/PDEase-like"/>
    <property type="match status" value="1"/>
</dbReference>